<feature type="region of interest" description="Disordered" evidence="1">
    <location>
        <begin position="1"/>
        <end position="272"/>
    </location>
</feature>
<sequence>MASKVSSGQSEIYRSRMLPVVSSSAHSSLPRDSRKDAQKSRSGSVVTGRKSQAHGFKPLFPPDANNFVSKIVDRNSQDFKDTKDSKSRIITPVSSVARPSPYLKDSRKEEKEEENTEAPPKLPPRKRLPSQPSSTRTQSNLPVRTERRTLPSPRVQEQTTNKSERTKNSVPDQNYRTQNHHLKSKENEPSALPVRTERRSSQIANRDKYLTSERKENSYKLHSETDLSQDKRVSEQIRDANPLTRTNVTQHDKIWVRDEPKHGPGTLIPPLQDITPETTEELWNNYDPLDALDSASDSSADTMIMMTTEEEQRNDEKIQKNQKSFENTKCGSTKEQTPTRETANPIGMENGGTQYLKTF</sequence>
<feature type="compositionally biased region" description="Basic and acidic residues" evidence="1">
    <location>
        <begin position="71"/>
        <end position="87"/>
    </location>
</feature>
<protein>
    <submittedName>
        <fullName evidence="2">Uncharacterized protein</fullName>
    </submittedName>
</protein>
<feature type="compositionally biased region" description="Polar residues" evidence="1">
    <location>
        <begin position="321"/>
        <end position="342"/>
    </location>
</feature>
<dbReference type="Proteomes" id="UP000507470">
    <property type="component" value="Unassembled WGS sequence"/>
</dbReference>
<evidence type="ECO:0000256" key="1">
    <source>
        <dbReference type="SAM" id="MobiDB-lite"/>
    </source>
</evidence>
<proteinExistence type="predicted"/>
<keyword evidence="3" id="KW-1185">Reference proteome</keyword>
<feature type="region of interest" description="Disordered" evidence="1">
    <location>
        <begin position="309"/>
        <end position="359"/>
    </location>
</feature>
<feature type="compositionally biased region" description="Basic and acidic residues" evidence="1">
    <location>
        <begin position="310"/>
        <end position="319"/>
    </location>
</feature>
<accession>A0A6J8DGC5</accession>
<evidence type="ECO:0000313" key="3">
    <source>
        <dbReference type="Proteomes" id="UP000507470"/>
    </source>
</evidence>
<organism evidence="2 3">
    <name type="scientific">Mytilus coruscus</name>
    <name type="common">Sea mussel</name>
    <dbReference type="NCBI Taxonomy" id="42192"/>
    <lineage>
        <taxon>Eukaryota</taxon>
        <taxon>Metazoa</taxon>
        <taxon>Spiralia</taxon>
        <taxon>Lophotrochozoa</taxon>
        <taxon>Mollusca</taxon>
        <taxon>Bivalvia</taxon>
        <taxon>Autobranchia</taxon>
        <taxon>Pteriomorphia</taxon>
        <taxon>Mytilida</taxon>
        <taxon>Mytiloidea</taxon>
        <taxon>Mytilidae</taxon>
        <taxon>Mytilinae</taxon>
        <taxon>Mytilus</taxon>
    </lineage>
</organism>
<dbReference type="EMBL" id="CACVKT020007353">
    <property type="protein sequence ID" value="CAC5407116.1"/>
    <property type="molecule type" value="Genomic_DNA"/>
</dbReference>
<name>A0A6J8DGC5_MYTCO</name>
<feature type="compositionally biased region" description="Basic and acidic residues" evidence="1">
    <location>
        <begin position="29"/>
        <end position="39"/>
    </location>
</feature>
<dbReference type="AlphaFoldDB" id="A0A6J8DGC5"/>
<dbReference type="OrthoDB" id="6109158at2759"/>
<feature type="compositionally biased region" description="Basic and acidic residues" evidence="1">
    <location>
        <begin position="195"/>
        <end position="238"/>
    </location>
</feature>
<evidence type="ECO:0000313" key="2">
    <source>
        <dbReference type="EMBL" id="CAC5407116.1"/>
    </source>
</evidence>
<feature type="compositionally biased region" description="Polar residues" evidence="1">
    <location>
        <begin position="168"/>
        <end position="177"/>
    </location>
</feature>
<feature type="compositionally biased region" description="Polar residues" evidence="1">
    <location>
        <begin position="1"/>
        <end position="12"/>
    </location>
</feature>
<gene>
    <name evidence="2" type="ORF">MCOR_40622</name>
</gene>
<reference evidence="2 3" key="1">
    <citation type="submission" date="2020-06" db="EMBL/GenBank/DDBJ databases">
        <authorList>
            <person name="Li R."/>
            <person name="Bekaert M."/>
        </authorList>
    </citation>
    <scope>NUCLEOTIDE SEQUENCE [LARGE SCALE GENOMIC DNA]</scope>
    <source>
        <strain evidence="3">wild</strain>
    </source>
</reference>
<feature type="compositionally biased region" description="Polar residues" evidence="1">
    <location>
        <begin position="130"/>
        <end position="142"/>
    </location>
</feature>
<feature type="compositionally biased region" description="Basic and acidic residues" evidence="1">
    <location>
        <begin position="250"/>
        <end position="262"/>
    </location>
</feature>